<name>A0AA38HBX7_9TREE</name>
<protein>
    <submittedName>
        <fullName evidence="10">Chloroperoxidase</fullName>
    </submittedName>
</protein>
<keyword evidence="2" id="KW-0575">Peroxidase</keyword>
<evidence type="ECO:0000313" key="11">
    <source>
        <dbReference type="Proteomes" id="UP001164286"/>
    </source>
</evidence>
<dbReference type="GO" id="GO:0004601">
    <property type="term" value="F:peroxidase activity"/>
    <property type="evidence" value="ECO:0007669"/>
    <property type="project" value="UniProtKB-KW"/>
</dbReference>
<proteinExistence type="inferred from homology"/>
<keyword evidence="5" id="KW-0560">Oxidoreductase</keyword>
<dbReference type="PROSITE" id="PS51405">
    <property type="entry name" value="HEME_HALOPEROXIDASE"/>
    <property type="match status" value="1"/>
</dbReference>
<comment type="caution">
    <text evidence="10">The sequence shown here is derived from an EMBL/GenBank/DDBJ whole genome shotgun (WGS) entry which is preliminary data.</text>
</comment>
<feature type="signal peptide" evidence="8">
    <location>
        <begin position="1"/>
        <end position="18"/>
    </location>
</feature>
<evidence type="ECO:0000256" key="1">
    <source>
        <dbReference type="ARBA" id="ARBA00001970"/>
    </source>
</evidence>
<dbReference type="Gene3D" id="1.10.489.10">
    <property type="entry name" value="Chloroperoxidase-like"/>
    <property type="match status" value="1"/>
</dbReference>
<accession>A0AA38HBX7</accession>
<reference evidence="10" key="1">
    <citation type="journal article" date="2022" name="G3 (Bethesda)">
        <title>High quality genome of the basidiomycete yeast Dioszegia hungarica PDD-24b-2 isolated from cloud water.</title>
        <authorList>
            <person name="Jarrige D."/>
            <person name="Haridas S."/>
            <person name="Bleykasten-Grosshans C."/>
            <person name="Joly M."/>
            <person name="Nadalig T."/>
            <person name="Sancelme M."/>
            <person name="Vuilleumier S."/>
            <person name="Grigoriev I.V."/>
            <person name="Amato P."/>
            <person name="Bringel F."/>
        </authorList>
    </citation>
    <scope>NUCLEOTIDE SEQUENCE</scope>
    <source>
        <strain evidence="10">PDD-24b-2</strain>
    </source>
</reference>
<comment type="similarity">
    <text evidence="7">Belongs to the chloroperoxidase family.</text>
</comment>
<organism evidence="10 11">
    <name type="scientific">Dioszegia hungarica</name>
    <dbReference type="NCBI Taxonomy" id="4972"/>
    <lineage>
        <taxon>Eukaryota</taxon>
        <taxon>Fungi</taxon>
        <taxon>Dikarya</taxon>
        <taxon>Basidiomycota</taxon>
        <taxon>Agaricomycotina</taxon>
        <taxon>Tremellomycetes</taxon>
        <taxon>Tremellales</taxon>
        <taxon>Bulleribasidiaceae</taxon>
        <taxon>Dioszegia</taxon>
    </lineage>
</organism>
<dbReference type="SUPFAM" id="SSF47571">
    <property type="entry name" value="Cloroperoxidase"/>
    <property type="match status" value="1"/>
</dbReference>
<dbReference type="RefSeq" id="XP_052947310.1">
    <property type="nucleotide sequence ID" value="XM_053088491.1"/>
</dbReference>
<dbReference type="Proteomes" id="UP001164286">
    <property type="component" value="Unassembled WGS sequence"/>
</dbReference>
<evidence type="ECO:0000256" key="2">
    <source>
        <dbReference type="ARBA" id="ARBA00022559"/>
    </source>
</evidence>
<dbReference type="AlphaFoldDB" id="A0AA38HBX7"/>
<evidence type="ECO:0000256" key="5">
    <source>
        <dbReference type="ARBA" id="ARBA00023002"/>
    </source>
</evidence>
<dbReference type="InterPro" id="IPR036851">
    <property type="entry name" value="Chloroperoxidase-like_sf"/>
</dbReference>
<evidence type="ECO:0000256" key="8">
    <source>
        <dbReference type="SAM" id="SignalP"/>
    </source>
</evidence>
<feature type="domain" description="Heme haloperoxidase family profile" evidence="9">
    <location>
        <begin position="81"/>
        <end position="316"/>
    </location>
</feature>
<keyword evidence="4" id="KW-0479">Metal-binding</keyword>
<dbReference type="GO" id="GO:0046872">
    <property type="term" value="F:metal ion binding"/>
    <property type="evidence" value="ECO:0007669"/>
    <property type="project" value="UniProtKB-KW"/>
</dbReference>
<keyword evidence="8" id="KW-0732">Signal</keyword>
<keyword evidence="6" id="KW-0408">Iron</keyword>
<evidence type="ECO:0000256" key="6">
    <source>
        <dbReference type="ARBA" id="ARBA00023004"/>
    </source>
</evidence>
<dbReference type="GeneID" id="77727696"/>
<keyword evidence="11" id="KW-1185">Reference proteome</keyword>
<keyword evidence="3" id="KW-0349">Heme</keyword>
<comment type="cofactor">
    <cofactor evidence="1">
        <name>heme b</name>
        <dbReference type="ChEBI" id="CHEBI:60344"/>
    </cofactor>
</comment>
<dbReference type="PANTHER" id="PTHR33577">
    <property type="entry name" value="STERIGMATOCYSTIN BIOSYNTHESIS PEROXIDASE STCC-RELATED"/>
    <property type="match status" value="1"/>
</dbReference>
<evidence type="ECO:0000259" key="9">
    <source>
        <dbReference type="PROSITE" id="PS51405"/>
    </source>
</evidence>
<dbReference type="PANTHER" id="PTHR33577:SF15">
    <property type="entry name" value="HEME HALOPEROXIDASE FAMILY PROFILE DOMAIN-CONTAINING PROTEIN"/>
    <property type="match status" value="1"/>
</dbReference>
<evidence type="ECO:0000256" key="3">
    <source>
        <dbReference type="ARBA" id="ARBA00022617"/>
    </source>
</evidence>
<evidence type="ECO:0000256" key="7">
    <source>
        <dbReference type="ARBA" id="ARBA00025795"/>
    </source>
</evidence>
<evidence type="ECO:0000313" key="10">
    <source>
        <dbReference type="EMBL" id="KAI9637533.1"/>
    </source>
</evidence>
<gene>
    <name evidence="10" type="ORF">MKK02DRAFT_32360</name>
</gene>
<dbReference type="InterPro" id="IPR000028">
    <property type="entry name" value="Chloroperoxidase"/>
</dbReference>
<evidence type="ECO:0000256" key="4">
    <source>
        <dbReference type="ARBA" id="ARBA00022723"/>
    </source>
</evidence>
<feature type="chain" id="PRO_5041328720" evidence="8">
    <location>
        <begin position="19"/>
        <end position="410"/>
    </location>
</feature>
<sequence>MQLTNFISLLSLIVAVTAYPFMANYDKMTEVEKREFTETYRRMAKRSAAEISSKYPYTGAKNDGLPGTQVGNVLVPAVGDTDHQYQDPPAGAFRGPCPGLNAAANHGFLSRDGIVTFNELVQAQQNVYNVGYDLAVVLATLGVGLDGDLITTKLSLGGDATSQTSALGGSREGGLATHNKFEADASLTRSDYFLNNGDNYSFNGTLFGFMTTTCNKVFDRACMTKYRAQRYEQSKADNGQFVFLPTALLLYGASSFLYELMPTNGGGPDFATISTFFGAKDNGDGTYSHVPERIPDNWFNRASPYTLTDVNNEINAQYLASPVLFGFNAGYQNFLALNTTTGIVNGKFSPNTANDVACVIQQAVLAAIPSTIQGFITSPLTALAGIAGRINPIFSQTFGCPAVTAGVPLV</sequence>
<dbReference type="Pfam" id="PF01328">
    <property type="entry name" value="Peroxidase_2"/>
    <property type="match status" value="1"/>
</dbReference>
<dbReference type="EMBL" id="JAKWFO010000004">
    <property type="protein sequence ID" value="KAI9637533.1"/>
    <property type="molecule type" value="Genomic_DNA"/>
</dbReference>